<proteinExistence type="predicted"/>
<keyword evidence="3" id="KW-1185">Reference proteome</keyword>
<evidence type="ECO:0000313" key="3">
    <source>
        <dbReference type="Proteomes" id="UP000265520"/>
    </source>
</evidence>
<feature type="domain" description="Putative plant transposon protein" evidence="1">
    <location>
        <begin position="1"/>
        <end position="54"/>
    </location>
</feature>
<name>A0A392V5X4_9FABA</name>
<evidence type="ECO:0000313" key="2">
    <source>
        <dbReference type="EMBL" id="MCI82351.1"/>
    </source>
</evidence>
<dbReference type="Proteomes" id="UP000265520">
    <property type="component" value="Unassembled WGS sequence"/>
</dbReference>
<comment type="caution">
    <text evidence="2">The sequence shown here is derived from an EMBL/GenBank/DDBJ whole genome shotgun (WGS) entry which is preliminary data.</text>
</comment>
<accession>A0A392V5X4</accession>
<feature type="non-terminal residue" evidence="2">
    <location>
        <position position="56"/>
    </location>
</feature>
<dbReference type="InterPro" id="IPR046796">
    <property type="entry name" value="Transposase_32_dom"/>
</dbReference>
<evidence type="ECO:0000259" key="1">
    <source>
        <dbReference type="Pfam" id="PF20167"/>
    </source>
</evidence>
<dbReference type="Pfam" id="PF20167">
    <property type="entry name" value="Transposase_32"/>
    <property type="match status" value="1"/>
</dbReference>
<organism evidence="2 3">
    <name type="scientific">Trifolium medium</name>
    <dbReference type="NCBI Taxonomy" id="97028"/>
    <lineage>
        <taxon>Eukaryota</taxon>
        <taxon>Viridiplantae</taxon>
        <taxon>Streptophyta</taxon>
        <taxon>Embryophyta</taxon>
        <taxon>Tracheophyta</taxon>
        <taxon>Spermatophyta</taxon>
        <taxon>Magnoliopsida</taxon>
        <taxon>eudicotyledons</taxon>
        <taxon>Gunneridae</taxon>
        <taxon>Pentapetalae</taxon>
        <taxon>rosids</taxon>
        <taxon>fabids</taxon>
        <taxon>Fabales</taxon>
        <taxon>Fabaceae</taxon>
        <taxon>Papilionoideae</taxon>
        <taxon>50 kb inversion clade</taxon>
        <taxon>NPAAA clade</taxon>
        <taxon>Hologalegina</taxon>
        <taxon>IRL clade</taxon>
        <taxon>Trifolieae</taxon>
        <taxon>Trifolium</taxon>
    </lineage>
</organism>
<sequence>MRVWYQFLKHTILLTSHNETVNKACLVLLHCITAMQPINVGRIISQEIVNCSTKQE</sequence>
<dbReference type="AlphaFoldDB" id="A0A392V5X4"/>
<reference evidence="2 3" key="1">
    <citation type="journal article" date="2018" name="Front. Plant Sci.">
        <title>Red Clover (Trifolium pratense) and Zigzag Clover (T. medium) - A Picture of Genomic Similarities and Differences.</title>
        <authorList>
            <person name="Dluhosova J."/>
            <person name="Istvanek J."/>
            <person name="Nedelnik J."/>
            <person name="Repkova J."/>
        </authorList>
    </citation>
    <scope>NUCLEOTIDE SEQUENCE [LARGE SCALE GENOMIC DNA]</scope>
    <source>
        <strain evidence="3">cv. 10/8</strain>
        <tissue evidence="2">Leaf</tissue>
    </source>
</reference>
<dbReference type="EMBL" id="LXQA011041175">
    <property type="protein sequence ID" value="MCI82351.1"/>
    <property type="molecule type" value="Genomic_DNA"/>
</dbReference>
<protein>
    <recommendedName>
        <fullName evidence="1">Putative plant transposon protein domain-containing protein</fullName>
    </recommendedName>
</protein>